<dbReference type="EMBL" id="QGKV02001507">
    <property type="protein sequence ID" value="KAF3527965.1"/>
    <property type="molecule type" value="Genomic_DNA"/>
</dbReference>
<keyword evidence="2" id="KW-1185">Reference proteome</keyword>
<evidence type="ECO:0000313" key="1">
    <source>
        <dbReference type="EMBL" id="KAF3527965.1"/>
    </source>
</evidence>
<proteinExistence type="predicted"/>
<comment type="caution">
    <text evidence="1">The sequence shown here is derived from an EMBL/GenBank/DDBJ whole genome shotgun (WGS) entry which is preliminary data.</text>
</comment>
<organism evidence="1 2">
    <name type="scientific">Brassica cretica</name>
    <name type="common">Mustard</name>
    <dbReference type="NCBI Taxonomy" id="69181"/>
    <lineage>
        <taxon>Eukaryota</taxon>
        <taxon>Viridiplantae</taxon>
        <taxon>Streptophyta</taxon>
        <taxon>Embryophyta</taxon>
        <taxon>Tracheophyta</taxon>
        <taxon>Spermatophyta</taxon>
        <taxon>Magnoliopsida</taxon>
        <taxon>eudicotyledons</taxon>
        <taxon>Gunneridae</taxon>
        <taxon>Pentapetalae</taxon>
        <taxon>rosids</taxon>
        <taxon>malvids</taxon>
        <taxon>Brassicales</taxon>
        <taxon>Brassicaceae</taxon>
        <taxon>Brassiceae</taxon>
        <taxon>Brassica</taxon>
    </lineage>
</organism>
<sequence length="203" mass="22395">MEGSPCRKSSISWKGDRSLGPIPGFLLAGTWSVSLSGTRGPGSCLETGGNDTGIFFSNSSPSAGLRSIGLAIRGTLKPELILNPGRSLFVKDSLGDLEIFYFLFSVFKKERVRRIFRMHDASPQIIPDLRKMNSDLPFLPASLVGGRVKPRCLFADPFDNLLLLTEKSEVPEADNEAIPMMPLKQRRSYVLDEAHALRSWRGI</sequence>
<evidence type="ECO:0008006" key="3">
    <source>
        <dbReference type="Google" id="ProtNLM"/>
    </source>
</evidence>
<dbReference type="Proteomes" id="UP000266723">
    <property type="component" value="Unassembled WGS sequence"/>
</dbReference>
<name>A0ABQ7B6Y4_BRACR</name>
<reference evidence="1 2" key="1">
    <citation type="journal article" date="2020" name="BMC Genomics">
        <title>Intraspecific diversification of the crop wild relative Brassica cretica Lam. using demographic model selection.</title>
        <authorList>
            <person name="Kioukis A."/>
            <person name="Michalopoulou V.A."/>
            <person name="Briers L."/>
            <person name="Pirintsos S."/>
            <person name="Studholme D.J."/>
            <person name="Pavlidis P."/>
            <person name="Sarris P.F."/>
        </authorList>
    </citation>
    <scope>NUCLEOTIDE SEQUENCE [LARGE SCALE GENOMIC DNA]</scope>
    <source>
        <strain evidence="2">cv. PFS-1207/04</strain>
    </source>
</reference>
<evidence type="ECO:0000313" key="2">
    <source>
        <dbReference type="Proteomes" id="UP000266723"/>
    </source>
</evidence>
<gene>
    <name evidence="1" type="ORF">DY000_02043282</name>
</gene>
<accession>A0ABQ7B6Y4</accession>
<protein>
    <recommendedName>
        <fullName evidence="3">Helicase ATP-binding domain-containing protein</fullName>
    </recommendedName>
</protein>